<dbReference type="NCBIfam" id="TIGR02532">
    <property type="entry name" value="IV_pilin_GFxxxE"/>
    <property type="match status" value="1"/>
</dbReference>
<proteinExistence type="predicted"/>
<dbReference type="RefSeq" id="WP_009838221.1">
    <property type="nucleotide sequence ID" value="NZ_AAOH01000003.1"/>
</dbReference>
<keyword evidence="1" id="KW-0812">Transmembrane</keyword>
<protein>
    <recommendedName>
        <fullName evidence="4">Prepilin-type N-terminal cleavage/methylation domain-containing protein</fullName>
    </recommendedName>
</protein>
<sequence length="142" mass="14988">MSIKSEIKNQKGFSLLEVVIAMLVASIALLGLASGQAKSLQFASNSLDYTVSIIQANNAIERVWANLCGLQHGAVAYDAGFNAVLTPALARFTLTVTPAAPAAFSNNLTVKVSWNDDRMNDGLANEVTLSPEFPSLKSGCSL</sequence>
<dbReference type="EMBL" id="AAOH01000003">
    <property type="protein sequence ID" value="EAR28960.1"/>
    <property type="molecule type" value="Genomic_DNA"/>
</dbReference>
<dbReference type="AlphaFoldDB" id="A4C8P5"/>
<evidence type="ECO:0000313" key="3">
    <source>
        <dbReference type="Proteomes" id="UP000006201"/>
    </source>
</evidence>
<dbReference type="STRING" id="87626.PTD2_07949"/>
<evidence type="ECO:0008006" key="4">
    <source>
        <dbReference type="Google" id="ProtNLM"/>
    </source>
</evidence>
<dbReference type="HOGENOM" id="CLU_153886_0_0_6"/>
<organism evidence="2 3">
    <name type="scientific">Pseudoalteromonas tunicata D2</name>
    <dbReference type="NCBI Taxonomy" id="87626"/>
    <lineage>
        <taxon>Bacteria</taxon>
        <taxon>Pseudomonadati</taxon>
        <taxon>Pseudomonadota</taxon>
        <taxon>Gammaproteobacteria</taxon>
        <taxon>Alteromonadales</taxon>
        <taxon>Pseudoalteromonadaceae</taxon>
        <taxon>Pseudoalteromonas</taxon>
    </lineage>
</organism>
<accession>A4C8P5</accession>
<evidence type="ECO:0000256" key="1">
    <source>
        <dbReference type="SAM" id="Phobius"/>
    </source>
</evidence>
<dbReference type="Proteomes" id="UP000006201">
    <property type="component" value="Unassembled WGS sequence"/>
</dbReference>
<keyword evidence="3" id="KW-1185">Reference proteome</keyword>
<evidence type="ECO:0000313" key="2">
    <source>
        <dbReference type="EMBL" id="EAR28960.1"/>
    </source>
</evidence>
<name>A4C8P5_9GAMM</name>
<gene>
    <name evidence="2" type="ORF">PTD2_07949</name>
</gene>
<dbReference type="Pfam" id="PF07963">
    <property type="entry name" value="N_methyl"/>
    <property type="match status" value="1"/>
</dbReference>
<reference evidence="2 3" key="1">
    <citation type="submission" date="2006-02" db="EMBL/GenBank/DDBJ databases">
        <authorList>
            <person name="Moran M.A."/>
            <person name="Kjelleberg S."/>
            <person name="Egan S."/>
            <person name="Saunders N."/>
            <person name="Thomas T."/>
            <person name="Ferriera S."/>
            <person name="Johnson J."/>
            <person name="Kravitz S."/>
            <person name="Halpern A."/>
            <person name="Remington K."/>
            <person name="Beeson K."/>
            <person name="Tran B."/>
            <person name="Rogers Y.-H."/>
            <person name="Friedman R."/>
            <person name="Venter J.C."/>
        </authorList>
    </citation>
    <scope>NUCLEOTIDE SEQUENCE [LARGE SCALE GENOMIC DNA]</scope>
    <source>
        <strain evidence="2 3">D2</strain>
    </source>
</reference>
<keyword evidence="1" id="KW-1133">Transmembrane helix</keyword>
<dbReference type="InterPro" id="IPR012902">
    <property type="entry name" value="N_methyl_site"/>
</dbReference>
<comment type="caution">
    <text evidence="2">The sequence shown here is derived from an EMBL/GenBank/DDBJ whole genome shotgun (WGS) entry which is preliminary data.</text>
</comment>
<keyword evidence="1" id="KW-0472">Membrane</keyword>
<dbReference type="eggNOG" id="COG4967">
    <property type="taxonomic scope" value="Bacteria"/>
</dbReference>
<feature type="transmembrane region" description="Helical" evidence="1">
    <location>
        <begin position="12"/>
        <end position="33"/>
    </location>
</feature>